<evidence type="ECO:0000313" key="2">
    <source>
        <dbReference type="EMBL" id="KAJ3575511.1"/>
    </source>
</evidence>
<keyword evidence="3" id="KW-1185">Reference proteome</keyword>
<feature type="region of interest" description="Disordered" evidence="1">
    <location>
        <begin position="102"/>
        <end position="205"/>
    </location>
</feature>
<feature type="region of interest" description="Disordered" evidence="1">
    <location>
        <begin position="49"/>
        <end position="83"/>
    </location>
</feature>
<comment type="caution">
    <text evidence="2">The sequence shown here is derived from an EMBL/GenBank/DDBJ whole genome shotgun (WGS) entry which is preliminary data.</text>
</comment>
<feature type="compositionally biased region" description="Basic and acidic residues" evidence="1">
    <location>
        <begin position="109"/>
        <end position="121"/>
    </location>
</feature>
<dbReference type="AlphaFoldDB" id="A0AAD5W397"/>
<feature type="region of interest" description="Disordered" evidence="1">
    <location>
        <begin position="1"/>
        <end position="37"/>
    </location>
</feature>
<accession>A0AAD5W397</accession>
<sequence length="243" mass="27393">MPHKKAKRSVREEQRKQQGSNNAPGKESISNEEIPKSAARVLNAFKIREDFKKKRKLEKDDDDKNRHKRQKTEEFQLKIKPGESIQHFYRRVEDDLRPLVRSAVQTSKAVERKARKDELGGGKKKGSSGGFLETSRSDDRNPRGQSPLPSGAEPEGPNKRKAAERPKEFAKLSSSAPRRLNDIAQAPPEIKKAPRGTKKLEAGAKREGVISMAQKSMMEQEREKAIARYRMLKASRLAGSGTE</sequence>
<evidence type="ECO:0000313" key="3">
    <source>
        <dbReference type="Proteomes" id="UP001213000"/>
    </source>
</evidence>
<name>A0AAD5W397_9AGAR</name>
<feature type="compositionally biased region" description="Basic and acidic residues" evidence="1">
    <location>
        <begin position="156"/>
        <end position="170"/>
    </location>
</feature>
<protein>
    <submittedName>
        <fullName evidence="2">Uncharacterized protein</fullName>
    </submittedName>
</protein>
<organism evidence="2 3">
    <name type="scientific">Leucocoprinus birnbaumii</name>
    <dbReference type="NCBI Taxonomy" id="56174"/>
    <lineage>
        <taxon>Eukaryota</taxon>
        <taxon>Fungi</taxon>
        <taxon>Dikarya</taxon>
        <taxon>Basidiomycota</taxon>
        <taxon>Agaricomycotina</taxon>
        <taxon>Agaricomycetes</taxon>
        <taxon>Agaricomycetidae</taxon>
        <taxon>Agaricales</taxon>
        <taxon>Agaricineae</taxon>
        <taxon>Agaricaceae</taxon>
        <taxon>Leucocoprinus</taxon>
    </lineage>
</organism>
<evidence type="ECO:0000256" key="1">
    <source>
        <dbReference type="SAM" id="MobiDB-lite"/>
    </source>
</evidence>
<reference evidence="2" key="1">
    <citation type="submission" date="2022-07" db="EMBL/GenBank/DDBJ databases">
        <title>Genome Sequence of Leucocoprinus birnbaumii.</title>
        <authorList>
            <person name="Buettner E."/>
        </authorList>
    </citation>
    <scope>NUCLEOTIDE SEQUENCE</scope>
    <source>
        <strain evidence="2">VT141</strain>
    </source>
</reference>
<dbReference type="EMBL" id="JANIEX010000035">
    <property type="protein sequence ID" value="KAJ3575511.1"/>
    <property type="molecule type" value="Genomic_DNA"/>
</dbReference>
<feature type="compositionally biased region" description="Basic and acidic residues" evidence="1">
    <location>
        <begin position="49"/>
        <end position="81"/>
    </location>
</feature>
<dbReference type="Proteomes" id="UP001213000">
    <property type="component" value="Unassembled WGS sequence"/>
</dbReference>
<proteinExistence type="predicted"/>
<gene>
    <name evidence="2" type="ORF">NP233_g1063</name>
</gene>